<reference evidence="5 6" key="1">
    <citation type="submission" date="2019-07" db="EMBL/GenBank/DDBJ databases">
        <title>Whole genome shotgun sequence of Reyranella soli NBRC 108950.</title>
        <authorList>
            <person name="Hosoyama A."/>
            <person name="Uohara A."/>
            <person name="Ohji S."/>
            <person name="Ichikawa N."/>
        </authorList>
    </citation>
    <scope>NUCLEOTIDE SEQUENCE [LARGE SCALE GENOMIC DNA]</scope>
    <source>
        <strain evidence="5 6">NBRC 108950</strain>
    </source>
</reference>
<dbReference type="PANTHER" id="PTHR44591">
    <property type="entry name" value="STRESS RESPONSE REGULATOR PROTEIN 1"/>
    <property type="match status" value="1"/>
</dbReference>
<dbReference type="PANTHER" id="PTHR44591:SF14">
    <property type="entry name" value="PROTEIN PILG"/>
    <property type="match status" value="1"/>
</dbReference>
<proteinExistence type="predicted"/>
<dbReference type="GO" id="GO:0000160">
    <property type="term" value="P:phosphorelay signal transduction system"/>
    <property type="evidence" value="ECO:0007669"/>
    <property type="project" value="UniProtKB-KW"/>
</dbReference>
<dbReference type="RefSeq" id="WP_170303004.1">
    <property type="nucleotide sequence ID" value="NZ_BKAJ01000036.1"/>
</dbReference>
<gene>
    <name evidence="5" type="ORF">RSO01_24270</name>
</gene>
<sequence>MPSVLLAEDEFLIRAVVVDALNSAGLDCIEAATGQAALDVVTGTAPLAAIIVDIGLPDMSGEKVIEAALRHRPDVPIIRCSGNNAPPSVTGPRIHVFAKPYSVEELSRFVASLVRKA</sequence>
<evidence type="ECO:0000256" key="1">
    <source>
        <dbReference type="ARBA" id="ARBA00022553"/>
    </source>
</evidence>
<protein>
    <recommendedName>
        <fullName evidence="4">Response regulatory domain-containing protein</fullName>
    </recommendedName>
</protein>
<keyword evidence="1 3" id="KW-0597">Phosphoprotein</keyword>
<evidence type="ECO:0000259" key="4">
    <source>
        <dbReference type="PROSITE" id="PS50110"/>
    </source>
</evidence>
<dbReference type="AlphaFoldDB" id="A0A512N9B0"/>
<dbReference type="SUPFAM" id="SSF52172">
    <property type="entry name" value="CheY-like"/>
    <property type="match status" value="1"/>
</dbReference>
<dbReference type="InterPro" id="IPR011006">
    <property type="entry name" value="CheY-like_superfamily"/>
</dbReference>
<feature type="modified residue" description="4-aspartylphosphate" evidence="3">
    <location>
        <position position="53"/>
    </location>
</feature>
<dbReference type="Proteomes" id="UP000321058">
    <property type="component" value="Unassembled WGS sequence"/>
</dbReference>
<feature type="domain" description="Response regulatory" evidence="4">
    <location>
        <begin position="3"/>
        <end position="114"/>
    </location>
</feature>
<keyword evidence="2" id="KW-0902">Two-component regulatory system</keyword>
<dbReference type="PROSITE" id="PS50110">
    <property type="entry name" value="RESPONSE_REGULATORY"/>
    <property type="match status" value="1"/>
</dbReference>
<evidence type="ECO:0000256" key="2">
    <source>
        <dbReference type="ARBA" id="ARBA00023012"/>
    </source>
</evidence>
<evidence type="ECO:0000313" key="5">
    <source>
        <dbReference type="EMBL" id="GEP55261.1"/>
    </source>
</evidence>
<dbReference type="EMBL" id="BKAJ01000036">
    <property type="protein sequence ID" value="GEP55261.1"/>
    <property type="molecule type" value="Genomic_DNA"/>
</dbReference>
<comment type="caution">
    <text evidence="5">The sequence shown here is derived from an EMBL/GenBank/DDBJ whole genome shotgun (WGS) entry which is preliminary data.</text>
</comment>
<dbReference type="InterPro" id="IPR050595">
    <property type="entry name" value="Bact_response_regulator"/>
</dbReference>
<dbReference type="Pfam" id="PF00072">
    <property type="entry name" value="Response_reg"/>
    <property type="match status" value="1"/>
</dbReference>
<name>A0A512N9B0_9HYPH</name>
<accession>A0A512N9B0</accession>
<evidence type="ECO:0000313" key="6">
    <source>
        <dbReference type="Proteomes" id="UP000321058"/>
    </source>
</evidence>
<dbReference type="InterPro" id="IPR001789">
    <property type="entry name" value="Sig_transdc_resp-reg_receiver"/>
</dbReference>
<dbReference type="CDD" id="cd00156">
    <property type="entry name" value="REC"/>
    <property type="match status" value="1"/>
</dbReference>
<organism evidence="5 6">
    <name type="scientific">Reyranella soli</name>
    <dbReference type="NCBI Taxonomy" id="1230389"/>
    <lineage>
        <taxon>Bacteria</taxon>
        <taxon>Pseudomonadati</taxon>
        <taxon>Pseudomonadota</taxon>
        <taxon>Alphaproteobacteria</taxon>
        <taxon>Hyphomicrobiales</taxon>
        <taxon>Reyranellaceae</taxon>
        <taxon>Reyranella</taxon>
    </lineage>
</organism>
<dbReference type="Gene3D" id="3.40.50.2300">
    <property type="match status" value="1"/>
</dbReference>
<keyword evidence="6" id="KW-1185">Reference proteome</keyword>
<evidence type="ECO:0000256" key="3">
    <source>
        <dbReference type="PROSITE-ProRule" id="PRU00169"/>
    </source>
</evidence>
<dbReference type="SMART" id="SM00448">
    <property type="entry name" value="REC"/>
    <property type="match status" value="1"/>
</dbReference>